<protein>
    <submittedName>
        <fullName evidence="6">MutT/NUDIX-like protein</fullName>
    </submittedName>
</protein>
<dbReference type="Proteomes" id="UP001157017">
    <property type="component" value="Unassembled WGS sequence"/>
</dbReference>
<name>A0ABQ6JL22_9ACTN</name>
<dbReference type="PROSITE" id="PS00893">
    <property type="entry name" value="NUDIX_BOX"/>
    <property type="match status" value="1"/>
</dbReference>
<gene>
    <name evidence="6" type="ORF">GCM10025868_27400</name>
</gene>
<feature type="domain" description="Nudix hydrolase" evidence="5">
    <location>
        <begin position="17"/>
        <end position="147"/>
    </location>
</feature>
<dbReference type="PANTHER" id="PTHR43046:SF16">
    <property type="entry name" value="ADP-RIBOSE PYROPHOSPHATASE YJHB-RELATED"/>
    <property type="match status" value="1"/>
</dbReference>
<comment type="similarity">
    <text evidence="2 4">Belongs to the Nudix hydrolase family.</text>
</comment>
<dbReference type="InterPro" id="IPR015797">
    <property type="entry name" value="NUDIX_hydrolase-like_dom_sf"/>
</dbReference>
<comment type="cofactor">
    <cofactor evidence="1">
        <name>Mg(2+)</name>
        <dbReference type="ChEBI" id="CHEBI:18420"/>
    </cofactor>
</comment>
<evidence type="ECO:0000259" key="5">
    <source>
        <dbReference type="PROSITE" id="PS51462"/>
    </source>
</evidence>
<evidence type="ECO:0000256" key="2">
    <source>
        <dbReference type="ARBA" id="ARBA00005582"/>
    </source>
</evidence>
<sequence length="155" mass="17032">MGRREYVDDPSAPHPNRIVPAATAFVQDEQDRVLMIQRSDNGLWALPGGTQDLGESIRTTAEREVFEETGYRVEVTDIIGVYSDPGHVIAYDDGEVRQQFAISLRADLRGGSLATSAESTSVRWVPLNELADADVSAATRMRLDHALSRSTPYIG</sequence>
<reference evidence="7" key="1">
    <citation type="journal article" date="2019" name="Int. J. Syst. Evol. Microbiol.">
        <title>The Global Catalogue of Microorganisms (GCM) 10K type strain sequencing project: providing services to taxonomists for standard genome sequencing and annotation.</title>
        <authorList>
            <consortium name="The Broad Institute Genomics Platform"/>
            <consortium name="The Broad Institute Genome Sequencing Center for Infectious Disease"/>
            <person name="Wu L."/>
            <person name="Ma J."/>
        </authorList>
    </citation>
    <scope>NUCLEOTIDE SEQUENCE [LARGE SCALE GENOMIC DNA]</scope>
    <source>
        <strain evidence="7">NBRC 108730</strain>
    </source>
</reference>
<evidence type="ECO:0000256" key="3">
    <source>
        <dbReference type="ARBA" id="ARBA00022801"/>
    </source>
</evidence>
<keyword evidence="3 4" id="KW-0378">Hydrolase</keyword>
<dbReference type="EMBL" id="BSUZ01000001">
    <property type="protein sequence ID" value="GMA87490.1"/>
    <property type="molecule type" value="Genomic_DNA"/>
</dbReference>
<dbReference type="InterPro" id="IPR000086">
    <property type="entry name" value="NUDIX_hydrolase_dom"/>
</dbReference>
<evidence type="ECO:0000256" key="4">
    <source>
        <dbReference type="RuleBase" id="RU003476"/>
    </source>
</evidence>
<evidence type="ECO:0000313" key="7">
    <source>
        <dbReference type="Proteomes" id="UP001157017"/>
    </source>
</evidence>
<dbReference type="Gene3D" id="3.90.79.10">
    <property type="entry name" value="Nucleoside Triphosphate Pyrophosphohydrolase"/>
    <property type="match status" value="1"/>
</dbReference>
<accession>A0ABQ6JL22</accession>
<proteinExistence type="inferred from homology"/>
<dbReference type="PROSITE" id="PS51462">
    <property type="entry name" value="NUDIX"/>
    <property type="match status" value="1"/>
</dbReference>
<dbReference type="InterPro" id="IPR020476">
    <property type="entry name" value="Nudix_hydrolase"/>
</dbReference>
<organism evidence="6 7">
    <name type="scientific">Angustibacter aerolatus</name>
    <dbReference type="NCBI Taxonomy" id="1162965"/>
    <lineage>
        <taxon>Bacteria</taxon>
        <taxon>Bacillati</taxon>
        <taxon>Actinomycetota</taxon>
        <taxon>Actinomycetes</taxon>
        <taxon>Kineosporiales</taxon>
        <taxon>Kineosporiaceae</taxon>
    </lineage>
</organism>
<evidence type="ECO:0000313" key="6">
    <source>
        <dbReference type="EMBL" id="GMA87490.1"/>
    </source>
</evidence>
<dbReference type="PRINTS" id="PR00502">
    <property type="entry name" value="NUDIXFAMILY"/>
</dbReference>
<dbReference type="Pfam" id="PF00293">
    <property type="entry name" value="NUDIX"/>
    <property type="match status" value="1"/>
</dbReference>
<dbReference type="InterPro" id="IPR020084">
    <property type="entry name" value="NUDIX_hydrolase_CS"/>
</dbReference>
<dbReference type="SUPFAM" id="SSF55811">
    <property type="entry name" value="Nudix"/>
    <property type="match status" value="1"/>
</dbReference>
<dbReference type="PANTHER" id="PTHR43046">
    <property type="entry name" value="GDP-MANNOSE MANNOSYL HYDROLASE"/>
    <property type="match status" value="1"/>
</dbReference>
<keyword evidence="7" id="KW-1185">Reference proteome</keyword>
<comment type="caution">
    <text evidence="6">The sequence shown here is derived from an EMBL/GenBank/DDBJ whole genome shotgun (WGS) entry which is preliminary data.</text>
</comment>
<evidence type="ECO:0000256" key="1">
    <source>
        <dbReference type="ARBA" id="ARBA00001946"/>
    </source>
</evidence>